<protein>
    <recommendedName>
        <fullName evidence="8">Integrase catalytic domain-containing protein</fullName>
    </recommendedName>
</protein>
<dbReference type="PANTHER" id="PTHR37984:SF5">
    <property type="entry name" value="PROTEIN NYNRIN-LIKE"/>
    <property type="match status" value="1"/>
</dbReference>
<keyword evidence="3" id="KW-0540">Nuclease</keyword>
<dbReference type="CDD" id="cd09274">
    <property type="entry name" value="RNase_HI_RT_Ty3"/>
    <property type="match status" value="1"/>
</dbReference>
<dbReference type="GO" id="GO:0003676">
    <property type="term" value="F:nucleic acid binding"/>
    <property type="evidence" value="ECO:0007669"/>
    <property type="project" value="InterPro"/>
</dbReference>
<proteinExistence type="predicted"/>
<evidence type="ECO:0000256" key="6">
    <source>
        <dbReference type="ARBA" id="ARBA00022918"/>
    </source>
</evidence>
<dbReference type="FunFam" id="3.10.20.370:FF:000001">
    <property type="entry name" value="Retrovirus-related Pol polyprotein from transposon 17.6-like protein"/>
    <property type="match status" value="1"/>
</dbReference>
<accession>A0A3R7MIT2</accession>
<name>A0A3R7MIT2_PENVA</name>
<keyword evidence="5" id="KW-0378">Hydrolase</keyword>
<keyword evidence="10" id="KW-1185">Reference proteome</keyword>
<dbReference type="InterPro" id="IPR001584">
    <property type="entry name" value="Integrase_cat-core"/>
</dbReference>
<dbReference type="Proteomes" id="UP000283509">
    <property type="component" value="Unassembled WGS sequence"/>
</dbReference>
<gene>
    <name evidence="9" type="ORF">C7M84_019357</name>
</gene>
<evidence type="ECO:0000256" key="7">
    <source>
        <dbReference type="SAM" id="MobiDB-lite"/>
    </source>
</evidence>
<evidence type="ECO:0000313" key="9">
    <source>
        <dbReference type="EMBL" id="ROT62774.1"/>
    </source>
</evidence>
<dbReference type="Pfam" id="PF17917">
    <property type="entry name" value="RT_RNaseH"/>
    <property type="match status" value="1"/>
</dbReference>
<dbReference type="GO" id="GO:0042575">
    <property type="term" value="C:DNA polymerase complex"/>
    <property type="evidence" value="ECO:0007669"/>
    <property type="project" value="UniProtKB-ARBA"/>
</dbReference>
<dbReference type="InterPro" id="IPR012337">
    <property type="entry name" value="RNaseH-like_sf"/>
</dbReference>
<dbReference type="PROSITE" id="PS50994">
    <property type="entry name" value="INTEGRASE"/>
    <property type="match status" value="1"/>
</dbReference>
<evidence type="ECO:0000259" key="8">
    <source>
        <dbReference type="PROSITE" id="PS50994"/>
    </source>
</evidence>
<evidence type="ECO:0000313" key="10">
    <source>
        <dbReference type="Proteomes" id="UP000283509"/>
    </source>
</evidence>
<dbReference type="InterPro" id="IPR043502">
    <property type="entry name" value="DNA/RNA_pol_sf"/>
</dbReference>
<dbReference type="EMBL" id="QCYY01003553">
    <property type="protein sequence ID" value="ROT62774.1"/>
    <property type="molecule type" value="Genomic_DNA"/>
</dbReference>
<comment type="caution">
    <text evidence="9">The sequence shown here is derived from an EMBL/GenBank/DDBJ whole genome shotgun (WGS) entry which is preliminary data.</text>
</comment>
<dbReference type="Gene3D" id="3.10.20.370">
    <property type="match status" value="1"/>
</dbReference>
<feature type="region of interest" description="Disordered" evidence="7">
    <location>
        <begin position="519"/>
        <end position="540"/>
    </location>
</feature>
<dbReference type="GO" id="GO:0004519">
    <property type="term" value="F:endonuclease activity"/>
    <property type="evidence" value="ECO:0007669"/>
    <property type="project" value="UniProtKB-KW"/>
</dbReference>
<keyword evidence="6" id="KW-0695">RNA-directed DNA polymerase</keyword>
<feature type="region of interest" description="Disordered" evidence="7">
    <location>
        <begin position="198"/>
        <end position="219"/>
    </location>
</feature>
<feature type="domain" description="Integrase catalytic" evidence="8">
    <location>
        <begin position="550"/>
        <end position="644"/>
    </location>
</feature>
<dbReference type="Gene3D" id="3.30.420.10">
    <property type="entry name" value="Ribonuclease H-like superfamily/Ribonuclease H"/>
    <property type="match status" value="1"/>
</dbReference>
<dbReference type="GO" id="GO:0015074">
    <property type="term" value="P:DNA integration"/>
    <property type="evidence" value="ECO:0007669"/>
    <property type="project" value="InterPro"/>
</dbReference>
<dbReference type="InterPro" id="IPR050951">
    <property type="entry name" value="Retrovirus_Pol_polyprotein"/>
</dbReference>
<reference evidence="9 10" key="2">
    <citation type="submission" date="2019-01" db="EMBL/GenBank/DDBJ databases">
        <title>The decoding of complex shrimp genome reveals the adaptation for benthos swimmer, frequently molting mechanism and breeding impact on genome.</title>
        <authorList>
            <person name="Sun Y."/>
            <person name="Gao Y."/>
            <person name="Yu Y."/>
        </authorList>
    </citation>
    <scope>NUCLEOTIDE SEQUENCE [LARGE SCALE GENOMIC DNA]</scope>
    <source>
        <tissue evidence="9">Muscle</tissue>
    </source>
</reference>
<evidence type="ECO:0000256" key="1">
    <source>
        <dbReference type="ARBA" id="ARBA00022679"/>
    </source>
</evidence>
<dbReference type="PANTHER" id="PTHR37984">
    <property type="entry name" value="PROTEIN CBG26694"/>
    <property type="match status" value="1"/>
</dbReference>
<evidence type="ECO:0000256" key="2">
    <source>
        <dbReference type="ARBA" id="ARBA00022695"/>
    </source>
</evidence>
<evidence type="ECO:0000256" key="3">
    <source>
        <dbReference type="ARBA" id="ARBA00022722"/>
    </source>
</evidence>
<dbReference type="InterPro" id="IPR036397">
    <property type="entry name" value="RNaseH_sf"/>
</dbReference>
<keyword evidence="1" id="KW-0808">Transferase</keyword>
<dbReference type="GO" id="GO:0016787">
    <property type="term" value="F:hydrolase activity"/>
    <property type="evidence" value="ECO:0007669"/>
    <property type="project" value="UniProtKB-KW"/>
</dbReference>
<dbReference type="GO" id="GO:0003964">
    <property type="term" value="F:RNA-directed DNA polymerase activity"/>
    <property type="evidence" value="ECO:0007669"/>
    <property type="project" value="UniProtKB-KW"/>
</dbReference>
<keyword evidence="2" id="KW-0548">Nucleotidyltransferase</keyword>
<dbReference type="AlphaFoldDB" id="A0A3R7MIT2"/>
<evidence type="ECO:0000256" key="5">
    <source>
        <dbReference type="ARBA" id="ARBA00022801"/>
    </source>
</evidence>
<organism evidence="9 10">
    <name type="scientific">Penaeus vannamei</name>
    <name type="common">Whiteleg shrimp</name>
    <name type="synonym">Litopenaeus vannamei</name>
    <dbReference type="NCBI Taxonomy" id="6689"/>
    <lineage>
        <taxon>Eukaryota</taxon>
        <taxon>Metazoa</taxon>
        <taxon>Ecdysozoa</taxon>
        <taxon>Arthropoda</taxon>
        <taxon>Crustacea</taxon>
        <taxon>Multicrustacea</taxon>
        <taxon>Malacostraca</taxon>
        <taxon>Eumalacostraca</taxon>
        <taxon>Eucarida</taxon>
        <taxon>Decapoda</taxon>
        <taxon>Dendrobranchiata</taxon>
        <taxon>Penaeoidea</taxon>
        <taxon>Penaeidae</taxon>
        <taxon>Penaeus</taxon>
    </lineage>
</organism>
<dbReference type="InterPro" id="IPR041373">
    <property type="entry name" value="RT_RNaseH"/>
</dbReference>
<sequence length="644" mass="69976">MSVTDACGPGGCCVCPWSGSHDAYNVGREIARVMELNPPGKIRLLEPAGQAVEPAETGVYVTSLNAPANAPSSSTPLLPIRVGSHDLLAFLYSGSAVSIIPTSAFDKHPFILVDGPTVSGDVLLRHDFMASTGLYQVPRSNIAVHGEYTYSLTPPGRPWLSSHCHSISTAYASNTSPADIHSISGVPDTNHNAAPTTAPTYKPCTPPSRQVKPSSTATAATTWTPTSDYPFCQVSRTTVLPPYTDCAVPVCVPPTAGTLLVLPEGVRVHGLAALPAIYDAPDDLFSLRLMNVTDSPVRLERATRVLDCEATHLPVVISSDLAPSMHISHALRQHTGTTRQDTRAAARTFGNRRAALIFPDFDQPFTLATDASYSGLGAALMQKVDGRLRPIAYASRKLNAAERHYSVTDMEALAVVWSLKHFREIILGYNIEVLTDHQIQVPMQPPGPLDRHITRIQPHHLLHTRDDVRLKQRADPIYGELTRALEADPPAPLPSCRSLPRRWSAFPEVCTTEKTGNATETHLQPASHTRITSPDGTSGSTLAPAPALTYTDRPFLRVSVDILSGFPASSSGNRYMLVFIDAFWRYCELVPIPNKSANTVARAFLERIICRHSTPDEIISDNGKEISLTLRRSTCYPTDRRQMG</sequence>
<reference evidence="9 10" key="1">
    <citation type="submission" date="2018-04" db="EMBL/GenBank/DDBJ databases">
        <authorList>
            <person name="Zhang X."/>
            <person name="Yuan J."/>
            <person name="Li F."/>
            <person name="Xiang J."/>
        </authorList>
    </citation>
    <scope>NUCLEOTIDE SEQUENCE [LARGE SCALE GENOMIC DNA]</scope>
    <source>
        <tissue evidence="9">Muscle</tissue>
    </source>
</reference>
<dbReference type="Pfam" id="PF00665">
    <property type="entry name" value="rve"/>
    <property type="match status" value="1"/>
</dbReference>
<dbReference type="SUPFAM" id="SSF56672">
    <property type="entry name" value="DNA/RNA polymerases"/>
    <property type="match status" value="1"/>
</dbReference>
<dbReference type="SUPFAM" id="SSF53098">
    <property type="entry name" value="Ribonuclease H-like"/>
    <property type="match status" value="1"/>
</dbReference>
<keyword evidence="4" id="KW-0255">Endonuclease</keyword>
<evidence type="ECO:0000256" key="4">
    <source>
        <dbReference type="ARBA" id="ARBA00022759"/>
    </source>
</evidence>